<dbReference type="AlphaFoldDB" id="A0A370F6G6"/>
<dbReference type="Gene3D" id="1.10.287.1260">
    <property type="match status" value="1"/>
</dbReference>
<keyword evidence="4" id="KW-1185">Reference proteome</keyword>
<keyword evidence="1" id="KW-1133">Transmembrane helix</keyword>
<comment type="subcellular location">
    <subcellularLocation>
        <location evidence="1">Cell inner membrane</location>
        <topology evidence="1">Multi-pass membrane protein</topology>
    </subcellularLocation>
</comment>
<comment type="caution">
    <text evidence="1">Lacks conserved residue(s) required for the propagation of feature annotation.</text>
</comment>
<reference evidence="3 4" key="1">
    <citation type="submission" date="2018-07" db="EMBL/GenBank/DDBJ databases">
        <title>Genomic Encyclopedia of Type Strains, Phase IV (KMG-IV): sequencing the most valuable type-strain genomes for metagenomic binning, comparative biology and taxonomic classification.</title>
        <authorList>
            <person name="Goeker M."/>
        </authorList>
    </citation>
    <scope>NUCLEOTIDE SEQUENCE [LARGE SCALE GENOMIC DNA]</scope>
    <source>
        <strain evidence="3 4">DSM 21352</strain>
    </source>
</reference>
<comment type="function">
    <text evidence="1">Mechanosensitive channel that participates in the regulation of osmotic pressure changes within the cell, opening in response to stretch forces in the membrane lipid bilayer, without the need for other proteins. Contributes to normal resistance to hypoosmotic shock. Forms an ion channel of 1.0 nanosiemens conductance with a slight preference for anions.</text>
</comment>
<sequence length="305" mass="32272">MNDFSMQLLPLRAFLYQIAAFLPRLLFAALVLVGGWLIAKVVRFAVTKALRAVNFPVLTERAGLDGFLRQGGVKVDTTGLVGLLAYWAVILAALIIAFNGLGLTYITDLLGRVIWFVPNVFVALLVLAFGAYFARFVGDAVRTYGRNVGMPDATFFSRIAQYAILVFVILIALDHLRIGGDIVRESFLVILAGFVFALALAFGLAGKDWASRHIQQWLPPETEGAPRTGGAAGPAVASPASAAAQAAAADAAAPTTVLDPLPEVPATATPPAPQVDGETLPRPASARGADDPLIPRRPVDPPPPL</sequence>
<feature type="transmembrane region" description="Helical" evidence="1">
    <location>
        <begin position="155"/>
        <end position="173"/>
    </location>
</feature>
<keyword evidence="1" id="KW-0997">Cell inner membrane</keyword>
<keyword evidence="1" id="KW-0407">Ion channel</keyword>
<comment type="caution">
    <text evidence="3">The sequence shown here is derived from an EMBL/GenBank/DDBJ whole genome shotgun (WGS) entry which is preliminary data.</text>
</comment>
<organism evidence="3 4">
    <name type="scientific">Pseudacidovorax intermedius</name>
    <dbReference type="NCBI Taxonomy" id="433924"/>
    <lineage>
        <taxon>Bacteria</taxon>
        <taxon>Pseudomonadati</taxon>
        <taxon>Pseudomonadota</taxon>
        <taxon>Betaproteobacteria</taxon>
        <taxon>Burkholderiales</taxon>
        <taxon>Comamonadaceae</taxon>
        <taxon>Pseudacidovorax</taxon>
    </lineage>
</organism>
<dbReference type="EMBL" id="QQAV01000014">
    <property type="protein sequence ID" value="RDI18613.1"/>
    <property type="molecule type" value="Genomic_DNA"/>
</dbReference>
<feature type="transmembrane region" description="Helical" evidence="1">
    <location>
        <begin position="185"/>
        <end position="205"/>
    </location>
</feature>
<feature type="region of interest" description="Disordered" evidence="2">
    <location>
        <begin position="258"/>
        <end position="305"/>
    </location>
</feature>
<evidence type="ECO:0000313" key="4">
    <source>
        <dbReference type="Proteomes" id="UP000255265"/>
    </source>
</evidence>
<comment type="subunit">
    <text evidence="1">Homoheptamer.</text>
</comment>
<dbReference type="GO" id="GO:0008381">
    <property type="term" value="F:mechanosensitive monoatomic ion channel activity"/>
    <property type="evidence" value="ECO:0007669"/>
    <property type="project" value="InterPro"/>
</dbReference>
<feature type="transmembrane region" description="Helical" evidence="1">
    <location>
        <begin position="84"/>
        <end position="107"/>
    </location>
</feature>
<feature type="transmembrane region" description="Helical" evidence="1">
    <location>
        <begin position="14"/>
        <end position="39"/>
    </location>
</feature>
<comment type="similarity">
    <text evidence="1">Belongs to the MscS (TC 1.A.23) family.</text>
</comment>
<protein>
    <recommendedName>
        <fullName evidence="1">Small-conductance mechanosensitive channel</fullName>
    </recommendedName>
</protein>
<proteinExistence type="inferred from homology"/>
<dbReference type="Pfam" id="PF05552">
    <property type="entry name" value="MS_channel_1st_1"/>
    <property type="match status" value="2"/>
</dbReference>
<dbReference type="GO" id="GO:0005886">
    <property type="term" value="C:plasma membrane"/>
    <property type="evidence" value="ECO:0007669"/>
    <property type="project" value="UniProtKB-SubCell"/>
</dbReference>
<evidence type="ECO:0000256" key="2">
    <source>
        <dbReference type="SAM" id="MobiDB-lite"/>
    </source>
</evidence>
<dbReference type="PANTHER" id="PTHR30221:SF1">
    <property type="entry name" value="SMALL-CONDUCTANCE MECHANOSENSITIVE CHANNEL"/>
    <property type="match status" value="1"/>
</dbReference>
<name>A0A370F6G6_9BURK</name>
<keyword evidence="1" id="KW-1003">Cell membrane</keyword>
<keyword evidence="1" id="KW-0813">Transport</keyword>
<feature type="transmembrane region" description="Helical" evidence="1">
    <location>
        <begin position="113"/>
        <end position="134"/>
    </location>
</feature>
<keyword evidence="1 3" id="KW-0812">Transmembrane</keyword>
<keyword evidence="1" id="KW-0472">Membrane</keyword>
<evidence type="ECO:0000313" key="3">
    <source>
        <dbReference type="EMBL" id="RDI18613.1"/>
    </source>
</evidence>
<dbReference type="Proteomes" id="UP000255265">
    <property type="component" value="Unassembled WGS sequence"/>
</dbReference>
<dbReference type="PANTHER" id="PTHR30221">
    <property type="entry name" value="SMALL-CONDUCTANCE MECHANOSENSITIVE CHANNEL"/>
    <property type="match status" value="1"/>
</dbReference>
<dbReference type="InterPro" id="IPR045275">
    <property type="entry name" value="MscS_archaea/bacteria_type"/>
</dbReference>
<evidence type="ECO:0000256" key="1">
    <source>
        <dbReference type="RuleBase" id="RU369025"/>
    </source>
</evidence>
<dbReference type="InterPro" id="IPR008910">
    <property type="entry name" value="MSC_TM_helix"/>
</dbReference>
<dbReference type="RefSeq" id="WP_211322657.1">
    <property type="nucleotide sequence ID" value="NZ_QQAV01000014.1"/>
</dbReference>
<keyword evidence="1" id="KW-0406">Ion transport</keyword>
<feature type="compositionally biased region" description="Basic and acidic residues" evidence="2">
    <location>
        <begin position="288"/>
        <end position="299"/>
    </location>
</feature>
<accession>A0A370F6G6</accession>
<gene>
    <name evidence="3" type="ORF">DFR41_11461</name>
</gene>